<dbReference type="EMBL" id="BQXS01010296">
    <property type="protein sequence ID" value="GKT33517.1"/>
    <property type="molecule type" value="Genomic_DNA"/>
</dbReference>
<comment type="caution">
    <text evidence="2">The sequence shown here is derived from an EMBL/GenBank/DDBJ whole genome shotgun (WGS) entry which is preliminary data.</text>
</comment>
<organism evidence="2 3">
    <name type="scientific">Aduncisulcus paluster</name>
    <dbReference type="NCBI Taxonomy" id="2918883"/>
    <lineage>
        <taxon>Eukaryota</taxon>
        <taxon>Metamonada</taxon>
        <taxon>Carpediemonas-like organisms</taxon>
        <taxon>Aduncisulcus</taxon>
    </lineage>
</organism>
<protein>
    <submittedName>
        <fullName evidence="2">Bacteriophage lambda, GpA-like protein</fullName>
    </submittedName>
</protein>
<evidence type="ECO:0000313" key="2">
    <source>
        <dbReference type="EMBL" id="GKT33517.1"/>
    </source>
</evidence>
<feature type="non-terminal residue" evidence="2">
    <location>
        <position position="448"/>
    </location>
</feature>
<reference evidence="2" key="1">
    <citation type="submission" date="2022-03" db="EMBL/GenBank/DDBJ databases">
        <title>Draft genome sequence of Aduncisulcus paluster, a free-living microaerophilic Fornicata.</title>
        <authorList>
            <person name="Yuyama I."/>
            <person name="Kume K."/>
            <person name="Tamura T."/>
            <person name="Inagaki Y."/>
            <person name="Hashimoto T."/>
        </authorList>
    </citation>
    <scope>NUCLEOTIDE SEQUENCE</scope>
    <source>
        <strain evidence="2">NY0171</strain>
    </source>
</reference>
<evidence type="ECO:0000259" key="1">
    <source>
        <dbReference type="Pfam" id="PF05876"/>
    </source>
</evidence>
<feature type="non-terminal residue" evidence="2">
    <location>
        <position position="1"/>
    </location>
</feature>
<accession>A0ABQ5KLX9</accession>
<proteinExistence type="predicted"/>
<dbReference type="Proteomes" id="UP001057375">
    <property type="component" value="Unassembled WGS sequence"/>
</dbReference>
<dbReference type="Gene3D" id="3.40.50.300">
    <property type="entry name" value="P-loop containing nucleotide triphosphate hydrolases"/>
    <property type="match status" value="1"/>
</dbReference>
<name>A0ABQ5KLX9_9EUKA</name>
<gene>
    <name evidence="2" type="ORF">ADUPG1_007397</name>
</gene>
<sequence>HEDKAAGDARLKNLQADRVEFNFNKERGKYVSMTVMFGELAARARVFRLSLEKWGMDRADSIADMFGGGADESRELCEMLGVDPVRFSPVVVEFAQSKSRELVKMWLADVSLLLDAYSYGRFLTPEAQEEFVASEAGAENLLEPPEIKLCEGEVSVFRAPVKISTYDWCRKNLRLVAGPFKDQLWRSDMTPHAKGIMDAFDLPKVEEVFILGPSQTTNKTTIAQGCVLSSLAEKIKPVGVGVTTEKQLKRIMDDRLRRYIEAIPALKRRLRADRFAVQKDEITFDDDSKVYGMWSGSDASYSSASMEIVHLSEVDAYQDWASVFKMLERLDAYRMLGTAKAILESKVRGCIGKPSIYTLARDRAQMWCNIEARCPACGTYQVMTLKRISALDEDGKLVTDPKRIMKEKLGRYQCKCCDYRWSDAVKNAALRAGRWLGDLTGVSSVAFH</sequence>
<dbReference type="Pfam" id="PF05876">
    <property type="entry name" value="GpA_ATPase"/>
    <property type="match status" value="1"/>
</dbReference>
<dbReference type="InterPro" id="IPR046453">
    <property type="entry name" value="GpA_ATPase"/>
</dbReference>
<keyword evidence="3" id="KW-1185">Reference proteome</keyword>
<dbReference type="InterPro" id="IPR027417">
    <property type="entry name" value="P-loop_NTPase"/>
</dbReference>
<feature type="domain" description="Phage terminase large subunit GpA ATPase" evidence="1">
    <location>
        <begin position="185"/>
        <end position="435"/>
    </location>
</feature>
<evidence type="ECO:0000313" key="3">
    <source>
        <dbReference type="Proteomes" id="UP001057375"/>
    </source>
</evidence>